<dbReference type="NCBIfam" id="TIGR00223">
    <property type="entry name" value="panD"/>
    <property type="match status" value="1"/>
</dbReference>
<dbReference type="InterPro" id="IPR003190">
    <property type="entry name" value="Asp_decarbox"/>
</dbReference>
<dbReference type="GO" id="GO:0005829">
    <property type="term" value="C:cytosol"/>
    <property type="evidence" value="ECO:0007669"/>
    <property type="project" value="TreeGrafter"/>
</dbReference>
<feature type="modified residue" description="Pyruvic acid (Ser)" evidence="9">
    <location>
        <position position="26"/>
    </location>
</feature>
<keyword evidence="2 9" id="KW-0566">Pantothenate biosynthesis</keyword>
<feature type="chain" id="PRO_5023382158" description="Aspartate 1-decarboxylase beta chain" evidence="9">
    <location>
        <begin position="1"/>
        <end position="25"/>
    </location>
</feature>
<evidence type="ECO:0000313" key="11">
    <source>
        <dbReference type="Proteomes" id="UP000014975"/>
    </source>
</evidence>
<evidence type="ECO:0000256" key="7">
    <source>
        <dbReference type="ARBA" id="ARBA00023270"/>
    </source>
</evidence>
<keyword evidence="7 9" id="KW-0704">Schiff base</keyword>
<reference evidence="10 11" key="1">
    <citation type="journal article" date="2013" name="Genome Announc.">
        <title>Draft genome sequences for three mercury-methylating, sulfate-reducing bacteria.</title>
        <authorList>
            <person name="Brown S.D."/>
            <person name="Hurt R.A.Jr."/>
            <person name="Gilmour C.C."/>
            <person name="Elias D.A."/>
        </authorList>
    </citation>
    <scope>NUCLEOTIDE SEQUENCE [LARGE SCALE GENOMIC DNA]</scope>
    <source>
        <strain evidence="10 11">DSM 16529</strain>
    </source>
</reference>
<dbReference type="HAMAP" id="MF_00446">
    <property type="entry name" value="PanD"/>
    <property type="match status" value="1"/>
</dbReference>
<dbReference type="eggNOG" id="COG0853">
    <property type="taxonomic scope" value="Bacteria"/>
</dbReference>
<dbReference type="Gene3D" id="2.40.40.20">
    <property type="match status" value="1"/>
</dbReference>
<keyword evidence="8 9" id="KW-0670">Pyruvate</keyword>
<dbReference type="PANTHER" id="PTHR21012">
    <property type="entry name" value="ASPARTATE 1-DECARBOXYLASE"/>
    <property type="match status" value="1"/>
</dbReference>
<accession>S7UGB2</accession>
<keyword evidence="5 9" id="KW-0865">Zymogen</keyword>
<evidence type="ECO:0000256" key="6">
    <source>
        <dbReference type="ARBA" id="ARBA00023239"/>
    </source>
</evidence>
<feature type="chain" id="PRO_5023382157" description="Aspartate 1-decarboxylase alpha chain" evidence="9">
    <location>
        <begin position="26"/>
        <end position="117"/>
    </location>
</feature>
<keyword evidence="11" id="KW-1185">Reference proteome</keyword>
<feature type="active site" description="Schiff-base intermediate with substrate; via pyruvic acid" evidence="9">
    <location>
        <position position="26"/>
    </location>
</feature>
<comment type="subunit">
    <text evidence="9">Heterooctamer of four alpha and four beta subunits.</text>
</comment>
<comment type="caution">
    <text evidence="10">The sequence shown here is derived from an EMBL/GenBank/DDBJ whole genome shotgun (WGS) entry which is preliminary data.</text>
</comment>
<comment type="function">
    <text evidence="9">Catalyzes the pyruvoyl-dependent decarboxylation of aspartate to produce beta-alanine.</text>
</comment>
<keyword evidence="6 9" id="KW-0456">Lyase</keyword>
<dbReference type="Proteomes" id="UP000014975">
    <property type="component" value="Unassembled WGS sequence"/>
</dbReference>
<evidence type="ECO:0000256" key="1">
    <source>
        <dbReference type="ARBA" id="ARBA00022490"/>
    </source>
</evidence>
<proteinExistence type="inferred from homology"/>
<evidence type="ECO:0000313" key="10">
    <source>
        <dbReference type="EMBL" id="EPR32854.1"/>
    </source>
</evidence>
<evidence type="ECO:0000256" key="4">
    <source>
        <dbReference type="ARBA" id="ARBA00022813"/>
    </source>
</evidence>
<keyword evidence="4 9" id="KW-0068">Autocatalytic cleavage</keyword>
<comment type="PTM">
    <text evidence="9">Is synthesized initially as an inactive proenzyme, which is activated by self-cleavage at a specific serine bond to produce a beta-subunit with a hydroxyl group at its C-terminus and an alpha-subunit with a pyruvoyl group at its N-terminus.</text>
</comment>
<comment type="pathway">
    <text evidence="9">Cofactor biosynthesis; (R)-pantothenate biosynthesis; beta-alanine from L-aspartate: step 1/1.</text>
</comment>
<dbReference type="UniPathway" id="UPA00028">
    <property type="reaction ID" value="UER00002"/>
</dbReference>
<comment type="catalytic activity">
    <reaction evidence="9">
        <text>L-aspartate + H(+) = beta-alanine + CO2</text>
        <dbReference type="Rhea" id="RHEA:19497"/>
        <dbReference type="ChEBI" id="CHEBI:15378"/>
        <dbReference type="ChEBI" id="CHEBI:16526"/>
        <dbReference type="ChEBI" id="CHEBI:29991"/>
        <dbReference type="ChEBI" id="CHEBI:57966"/>
        <dbReference type="EC" id="4.1.1.11"/>
    </reaction>
</comment>
<evidence type="ECO:0000256" key="9">
    <source>
        <dbReference type="HAMAP-Rule" id="MF_00446"/>
    </source>
</evidence>
<comment type="cofactor">
    <cofactor evidence="9">
        <name>pyruvate</name>
        <dbReference type="ChEBI" id="CHEBI:15361"/>
    </cofactor>
    <text evidence="9">Binds 1 pyruvoyl group covalently per subunit.</text>
</comment>
<dbReference type="Pfam" id="PF02261">
    <property type="entry name" value="Asp_decarbox"/>
    <property type="match status" value="1"/>
</dbReference>
<sequence length="117" mass="12624">MPQRCFLRSKLHLATLTGCEADYQGSISIDPALLAAVDILPNEQVEVYNRDNGNRLTTYAIPGEPGQVRLNGAAALLAEPGQRVIICSYVWLSEDEIASHAPRVAILGPDNVILQVG</sequence>
<evidence type="ECO:0000256" key="3">
    <source>
        <dbReference type="ARBA" id="ARBA00022793"/>
    </source>
</evidence>
<dbReference type="OrthoDB" id="9803983at2"/>
<dbReference type="RefSeq" id="WP_020886989.1">
    <property type="nucleotide sequence ID" value="NZ_ATHI01000026.1"/>
</dbReference>
<evidence type="ECO:0000256" key="8">
    <source>
        <dbReference type="ARBA" id="ARBA00023317"/>
    </source>
</evidence>
<dbReference type="EMBL" id="ATHI01000026">
    <property type="protein sequence ID" value="EPR32854.1"/>
    <property type="molecule type" value="Genomic_DNA"/>
</dbReference>
<dbReference type="EC" id="4.1.1.11" evidence="9"/>
<feature type="binding site" evidence="9">
    <location>
        <begin position="72"/>
        <end position="74"/>
    </location>
    <ligand>
        <name>substrate</name>
    </ligand>
</feature>
<dbReference type="SUPFAM" id="SSF50692">
    <property type="entry name" value="ADC-like"/>
    <property type="match status" value="1"/>
</dbReference>
<comment type="subcellular location">
    <subcellularLocation>
        <location evidence="9">Cytoplasm</location>
    </subcellularLocation>
</comment>
<dbReference type="AlphaFoldDB" id="S7UGB2"/>
<feature type="binding site" evidence="9">
    <location>
        <position position="58"/>
    </location>
    <ligand>
        <name>substrate</name>
    </ligand>
</feature>
<dbReference type="CDD" id="cd06919">
    <property type="entry name" value="Asp_decarbox"/>
    <property type="match status" value="1"/>
</dbReference>
<name>S7UGB2_9BACT</name>
<dbReference type="PANTHER" id="PTHR21012:SF0">
    <property type="entry name" value="ASPARTATE 1-DECARBOXYLASE"/>
    <property type="match status" value="1"/>
</dbReference>
<comment type="similarity">
    <text evidence="9">Belongs to the PanD family.</text>
</comment>
<dbReference type="PATRIC" id="fig|1121439.3.peg.1644"/>
<dbReference type="GO" id="GO:0006523">
    <property type="term" value="P:alanine biosynthetic process"/>
    <property type="evidence" value="ECO:0007669"/>
    <property type="project" value="InterPro"/>
</dbReference>
<dbReference type="GO" id="GO:0004068">
    <property type="term" value="F:aspartate 1-decarboxylase activity"/>
    <property type="evidence" value="ECO:0007669"/>
    <property type="project" value="UniProtKB-UniRule"/>
</dbReference>
<keyword evidence="3 9" id="KW-0210">Decarboxylase</keyword>
<keyword evidence="1 9" id="KW-0963">Cytoplasm</keyword>
<dbReference type="InterPro" id="IPR009010">
    <property type="entry name" value="Asp_de-COase-like_dom_sf"/>
</dbReference>
<dbReference type="GO" id="GO:0015940">
    <property type="term" value="P:pantothenate biosynthetic process"/>
    <property type="evidence" value="ECO:0007669"/>
    <property type="project" value="UniProtKB-UniRule"/>
</dbReference>
<evidence type="ECO:0000256" key="5">
    <source>
        <dbReference type="ARBA" id="ARBA00023145"/>
    </source>
</evidence>
<dbReference type="STRING" id="1121439.dsat_0295"/>
<feature type="active site" description="Proton donor" evidence="9">
    <location>
        <position position="59"/>
    </location>
</feature>
<gene>
    <name evidence="9" type="primary">panD</name>
    <name evidence="10" type="ORF">dsat_0295</name>
</gene>
<organism evidence="10 11">
    <name type="scientific">Alkalidesulfovibrio alkalitolerans DSM 16529</name>
    <dbReference type="NCBI Taxonomy" id="1121439"/>
    <lineage>
        <taxon>Bacteria</taxon>
        <taxon>Pseudomonadati</taxon>
        <taxon>Thermodesulfobacteriota</taxon>
        <taxon>Desulfovibrionia</taxon>
        <taxon>Desulfovibrionales</taxon>
        <taxon>Desulfovibrionaceae</taxon>
        <taxon>Alkalidesulfovibrio</taxon>
    </lineage>
</organism>
<evidence type="ECO:0000256" key="2">
    <source>
        <dbReference type="ARBA" id="ARBA00022655"/>
    </source>
</evidence>
<protein>
    <recommendedName>
        <fullName evidence="9">Aspartate 1-decarboxylase</fullName>
        <ecNumber evidence="9">4.1.1.11</ecNumber>
    </recommendedName>
    <alternativeName>
        <fullName evidence="9">Aspartate alpha-decarboxylase</fullName>
    </alternativeName>
    <component>
        <recommendedName>
            <fullName evidence="9">Aspartate 1-decarboxylase beta chain</fullName>
        </recommendedName>
    </component>
    <component>
        <recommendedName>
            <fullName evidence="9">Aspartate 1-decarboxylase alpha chain</fullName>
        </recommendedName>
    </component>
</protein>